<sequence length="282" mass="31554">MNDAPTHVLFSRRIEEVTRPAQSRQTETAGEGFVPDASALKRRTDGVGSAGRALRVGITYGNHVSDAGKDLPRKPYNVFYYAFYLLRSQKREVLYSIKFDEWLSHSVVNLATTRKWAGSAREIPHSYRIHTSGNNFCGSVLFSGVPVLLDVTLCRILVQIRFPPLNYVRNSFDKLTGWSATPAPLPGLERALFNDQRCQNASGVDTYCTINVAELFEMSSIVGVGRSGESLVLADCLIARWKIAELKSSSEEWRKFSGPEVCVFSSHWAERRGRGEREKSAE</sequence>
<name>A0A4C1TYV1_EUMVA</name>
<keyword evidence="2" id="KW-1185">Reference proteome</keyword>
<comment type="caution">
    <text evidence="1">The sequence shown here is derived from an EMBL/GenBank/DDBJ whole genome shotgun (WGS) entry which is preliminary data.</text>
</comment>
<reference evidence="1 2" key="1">
    <citation type="journal article" date="2019" name="Commun. Biol.">
        <title>The bagworm genome reveals a unique fibroin gene that provides high tensile strength.</title>
        <authorList>
            <person name="Kono N."/>
            <person name="Nakamura H."/>
            <person name="Ohtoshi R."/>
            <person name="Tomita M."/>
            <person name="Numata K."/>
            <person name="Arakawa K."/>
        </authorList>
    </citation>
    <scope>NUCLEOTIDE SEQUENCE [LARGE SCALE GENOMIC DNA]</scope>
</reference>
<dbReference type="Proteomes" id="UP000299102">
    <property type="component" value="Unassembled WGS sequence"/>
</dbReference>
<dbReference type="AlphaFoldDB" id="A0A4C1TYV1"/>
<protein>
    <submittedName>
        <fullName evidence="1">Uncharacterized protein</fullName>
    </submittedName>
</protein>
<evidence type="ECO:0000313" key="1">
    <source>
        <dbReference type="EMBL" id="GBP19170.1"/>
    </source>
</evidence>
<evidence type="ECO:0000313" key="2">
    <source>
        <dbReference type="Proteomes" id="UP000299102"/>
    </source>
</evidence>
<organism evidence="1 2">
    <name type="scientific">Eumeta variegata</name>
    <name type="common">Bagworm moth</name>
    <name type="synonym">Eumeta japonica</name>
    <dbReference type="NCBI Taxonomy" id="151549"/>
    <lineage>
        <taxon>Eukaryota</taxon>
        <taxon>Metazoa</taxon>
        <taxon>Ecdysozoa</taxon>
        <taxon>Arthropoda</taxon>
        <taxon>Hexapoda</taxon>
        <taxon>Insecta</taxon>
        <taxon>Pterygota</taxon>
        <taxon>Neoptera</taxon>
        <taxon>Endopterygota</taxon>
        <taxon>Lepidoptera</taxon>
        <taxon>Glossata</taxon>
        <taxon>Ditrysia</taxon>
        <taxon>Tineoidea</taxon>
        <taxon>Psychidae</taxon>
        <taxon>Oiketicinae</taxon>
        <taxon>Eumeta</taxon>
    </lineage>
</organism>
<accession>A0A4C1TYV1</accession>
<gene>
    <name evidence="1" type="ORF">EVAR_11492_1</name>
</gene>
<proteinExistence type="predicted"/>
<dbReference type="EMBL" id="BGZK01000105">
    <property type="protein sequence ID" value="GBP19170.1"/>
    <property type="molecule type" value="Genomic_DNA"/>
</dbReference>